<dbReference type="AlphaFoldDB" id="A0A9N8YU48"/>
<name>A0A9N8YU48_9GLOM</name>
<proteinExistence type="predicted"/>
<dbReference type="OrthoDB" id="432412at2759"/>
<gene>
    <name evidence="1" type="ORF">DEBURN_LOCUS2239</name>
</gene>
<evidence type="ECO:0000313" key="1">
    <source>
        <dbReference type="EMBL" id="CAG8452782.1"/>
    </source>
</evidence>
<accession>A0A9N8YU48</accession>
<evidence type="ECO:0000313" key="2">
    <source>
        <dbReference type="Proteomes" id="UP000789706"/>
    </source>
</evidence>
<dbReference type="Proteomes" id="UP000789706">
    <property type="component" value="Unassembled WGS sequence"/>
</dbReference>
<organism evidence="1 2">
    <name type="scientific">Diversispora eburnea</name>
    <dbReference type="NCBI Taxonomy" id="1213867"/>
    <lineage>
        <taxon>Eukaryota</taxon>
        <taxon>Fungi</taxon>
        <taxon>Fungi incertae sedis</taxon>
        <taxon>Mucoromycota</taxon>
        <taxon>Glomeromycotina</taxon>
        <taxon>Glomeromycetes</taxon>
        <taxon>Diversisporales</taxon>
        <taxon>Diversisporaceae</taxon>
        <taxon>Diversispora</taxon>
    </lineage>
</organism>
<comment type="caution">
    <text evidence="1">The sequence shown here is derived from an EMBL/GenBank/DDBJ whole genome shotgun (WGS) entry which is preliminary data.</text>
</comment>
<keyword evidence="2" id="KW-1185">Reference proteome</keyword>
<protein>
    <submittedName>
        <fullName evidence="1">7413_t:CDS:1</fullName>
    </submittedName>
</protein>
<dbReference type="EMBL" id="CAJVPK010000117">
    <property type="protein sequence ID" value="CAG8452782.1"/>
    <property type="molecule type" value="Genomic_DNA"/>
</dbReference>
<sequence length="126" mass="14842">MSLLLTETKKSQYEELSLLMAMFVDDEFQWLGNEEQVELWKPGYPGIIIVEGLYDNVQEYISRLKNLRWQAITVRSEETETFENYDDDNNNVPLKKDDYKGYLKLKLECNNPGISEMKDMSEISSR</sequence>
<reference evidence="1" key="1">
    <citation type="submission" date="2021-06" db="EMBL/GenBank/DDBJ databases">
        <authorList>
            <person name="Kallberg Y."/>
            <person name="Tangrot J."/>
            <person name="Rosling A."/>
        </authorList>
    </citation>
    <scope>NUCLEOTIDE SEQUENCE</scope>
    <source>
        <strain evidence="1">AZ414A</strain>
    </source>
</reference>